<dbReference type="InterPro" id="IPR032675">
    <property type="entry name" value="LRR_dom_sf"/>
</dbReference>
<dbReference type="Proteomes" id="UP000634136">
    <property type="component" value="Unassembled WGS sequence"/>
</dbReference>
<sequence length="467" mass="53802">MSEIQSFREIQEDEVDIQQHPLYLADQLAFRSFERLELFEYSELKEVWYGQVRETQEDDVVDMQLEHPLYLADKLEKLDIESCGVEEIVAIEEGSEELNFHFAQLTILRLVSLTKLKSFYRENHTLECPSLKTLNVFLCEALQIFSFDHLDSQQTIEVGEADLPIHQALFYVEKVSLNLTDLSLNEKDAMRILNGHCEKNLFTGIEILYLQYFQETPVTFLDDLLENFPNTTTLLVRYSSFDTLFPSDEIGQCSNEGPTQINSLWLFELKQLKNIWNDDSLSNPIAEILEDLSVWVCPSLMRLAPPSISFKNLTNLEVKDCKGLIYLMTSSTAKSLVHLESLKIKNCEMIEDVVRIDEGESEEEMVFESLEDLRLTSLLSFKSFCSGNLTFVFPSLVQLKVRGCPKMQNFSSGVTLAPFLKTVEVENGKMRWKEDLNTTIQQLFMEKKSHTNNHQRRSKNEGNASSS</sequence>
<keyword evidence="1" id="KW-0611">Plant defense</keyword>
<reference evidence="4" key="1">
    <citation type="submission" date="2020-09" db="EMBL/GenBank/DDBJ databases">
        <title>Genome-Enabled Discovery of Anthraquinone Biosynthesis in Senna tora.</title>
        <authorList>
            <person name="Kang S.-H."/>
            <person name="Pandey R.P."/>
            <person name="Lee C.-M."/>
            <person name="Sim J.-S."/>
            <person name="Jeong J.-T."/>
            <person name="Choi B.-S."/>
            <person name="Jung M."/>
            <person name="Ginzburg D."/>
            <person name="Zhao K."/>
            <person name="Won S.Y."/>
            <person name="Oh T.-J."/>
            <person name="Yu Y."/>
            <person name="Kim N.-H."/>
            <person name="Lee O.R."/>
            <person name="Lee T.-H."/>
            <person name="Bashyal P."/>
            <person name="Kim T.-S."/>
            <person name="Lee W.-H."/>
            <person name="Kawkins C."/>
            <person name="Kim C.-K."/>
            <person name="Kim J.S."/>
            <person name="Ahn B.O."/>
            <person name="Rhee S.Y."/>
            <person name="Sohng J.K."/>
        </authorList>
    </citation>
    <scope>NUCLEOTIDE SEQUENCE</scope>
    <source>
        <tissue evidence="4">Leaf</tissue>
    </source>
</reference>
<keyword evidence="4" id="KW-0378">Hydrolase</keyword>
<name>A0A834WJR8_9FABA</name>
<protein>
    <submittedName>
        <fullName evidence="4">Putative P-loop containing nucleoside triphosphate hydrolase, leucine-rich repeat domain, L</fullName>
    </submittedName>
</protein>
<evidence type="ECO:0000256" key="2">
    <source>
        <dbReference type="SAM" id="MobiDB-lite"/>
    </source>
</evidence>
<evidence type="ECO:0000313" key="4">
    <source>
        <dbReference type="EMBL" id="KAF7823503.1"/>
    </source>
</evidence>
<evidence type="ECO:0000259" key="3">
    <source>
        <dbReference type="Pfam" id="PF23247"/>
    </source>
</evidence>
<evidence type="ECO:0000313" key="5">
    <source>
        <dbReference type="Proteomes" id="UP000634136"/>
    </source>
</evidence>
<comment type="caution">
    <text evidence="4">The sequence shown here is derived from an EMBL/GenBank/DDBJ whole genome shotgun (WGS) entry which is preliminary data.</text>
</comment>
<dbReference type="InterPro" id="IPR057135">
    <property type="entry name" value="At4g27190-like_LRR"/>
</dbReference>
<keyword evidence="5" id="KW-1185">Reference proteome</keyword>
<evidence type="ECO:0000256" key="1">
    <source>
        <dbReference type="ARBA" id="ARBA00022821"/>
    </source>
</evidence>
<proteinExistence type="predicted"/>
<organism evidence="4 5">
    <name type="scientific">Senna tora</name>
    <dbReference type="NCBI Taxonomy" id="362788"/>
    <lineage>
        <taxon>Eukaryota</taxon>
        <taxon>Viridiplantae</taxon>
        <taxon>Streptophyta</taxon>
        <taxon>Embryophyta</taxon>
        <taxon>Tracheophyta</taxon>
        <taxon>Spermatophyta</taxon>
        <taxon>Magnoliopsida</taxon>
        <taxon>eudicotyledons</taxon>
        <taxon>Gunneridae</taxon>
        <taxon>Pentapetalae</taxon>
        <taxon>rosids</taxon>
        <taxon>fabids</taxon>
        <taxon>Fabales</taxon>
        <taxon>Fabaceae</taxon>
        <taxon>Caesalpinioideae</taxon>
        <taxon>Cassia clade</taxon>
        <taxon>Senna</taxon>
    </lineage>
</organism>
<dbReference type="PANTHER" id="PTHR33463">
    <property type="entry name" value="NB-ARC DOMAIN-CONTAINING PROTEIN-RELATED"/>
    <property type="match status" value="1"/>
</dbReference>
<dbReference type="SUPFAM" id="SSF52047">
    <property type="entry name" value="RNI-like"/>
    <property type="match status" value="1"/>
</dbReference>
<feature type="domain" description="Disease resistance protein At4g27190-like leucine-rich repeats" evidence="3">
    <location>
        <begin position="306"/>
        <end position="409"/>
    </location>
</feature>
<dbReference type="Gene3D" id="3.80.10.10">
    <property type="entry name" value="Ribonuclease Inhibitor"/>
    <property type="match status" value="2"/>
</dbReference>
<accession>A0A834WJR8</accession>
<dbReference type="PANTHER" id="PTHR33463:SF167">
    <property type="entry name" value="PUTATIVE-RELATED"/>
    <property type="match status" value="1"/>
</dbReference>
<dbReference type="Pfam" id="PF23247">
    <property type="entry name" value="LRR_RPS2"/>
    <property type="match status" value="1"/>
</dbReference>
<gene>
    <name evidence="4" type="ORF">G2W53_021647</name>
</gene>
<dbReference type="OrthoDB" id="1435950at2759"/>
<dbReference type="GO" id="GO:0016787">
    <property type="term" value="F:hydrolase activity"/>
    <property type="evidence" value="ECO:0007669"/>
    <property type="project" value="UniProtKB-KW"/>
</dbReference>
<feature type="region of interest" description="Disordered" evidence="2">
    <location>
        <begin position="447"/>
        <end position="467"/>
    </location>
</feature>
<dbReference type="InterPro" id="IPR050905">
    <property type="entry name" value="Plant_NBS-LRR"/>
</dbReference>
<dbReference type="EMBL" id="JAAIUW010000007">
    <property type="protein sequence ID" value="KAF7823503.1"/>
    <property type="molecule type" value="Genomic_DNA"/>
</dbReference>
<dbReference type="AlphaFoldDB" id="A0A834WJR8"/>